<sequence length="117" mass="13621">MRYKWLWCLLVVVMIAICLCIFLPITDNHRTPSSIPNENRLKKMILDTGELNIDTILKQIALDGKHVFIPHLSSDKQYGYSLLEWKDNKWEVIYITSTGEPLLWKIENESGTIPNSF</sequence>
<protein>
    <submittedName>
        <fullName evidence="2">Uncharacterized protein</fullName>
    </submittedName>
</protein>
<keyword evidence="1" id="KW-0472">Membrane</keyword>
<comment type="caution">
    <text evidence="2">The sequence shown here is derived from an EMBL/GenBank/DDBJ whole genome shotgun (WGS) entry which is preliminary data.</text>
</comment>
<accession>A0A7Y0K9L0</accession>
<proteinExistence type="predicted"/>
<evidence type="ECO:0000313" key="3">
    <source>
        <dbReference type="Proteomes" id="UP000588491"/>
    </source>
</evidence>
<evidence type="ECO:0000313" key="2">
    <source>
        <dbReference type="EMBL" id="NMO78073.1"/>
    </source>
</evidence>
<keyword evidence="1" id="KW-0812">Transmembrane</keyword>
<dbReference type="Proteomes" id="UP000588491">
    <property type="component" value="Unassembled WGS sequence"/>
</dbReference>
<evidence type="ECO:0000256" key="1">
    <source>
        <dbReference type="SAM" id="Phobius"/>
    </source>
</evidence>
<keyword evidence="1" id="KW-1133">Transmembrane helix</keyword>
<organism evidence="2 3">
    <name type="scientific">Niallia alba</name>
    <dbReference type="NCBI Taxonomy" id="2729105"/>
    <lineage>
        <taxon>Bacteria</taxon>
        <taxon>Bacillati</taxon>
        <taxon>Bacillota</taxon>
        <taxon>Bacilli</taxon>
        <taxon>Bacillales</taxon>
        <taxon>Bacillaceae</taxon>
        <taxon>Niallia</taxon>
    </lineage>
</organism>
<dbReference type="RefSeq" id="WP_169188702.1">
    <property type="nucleotide sequence ID" value="NZ_JABBPK010000001.1"/>
</dbReference>
<feature type="transmembrane region" description="Helical" evidence="1">
    <location>
        <begin position="5"/>
        <end position="25"/>
    </location>
</feature>
<gene>
    <name evidence="2" type="ORF">HHU08_13890</name>
</gene>
<name>A0A7Y0K9L0_9BACI</name>
<keyword evidence="3" id="KW-1185">Reference proteome</keyword>
<dbReference type="AlphaFoldDB" id="A0A7Y0K9L0"/>
<reference evidence="2 3" key="1">
    <citation type="submission" date="2020-04" db="EMBL/GenBank/DDBJ databases">
        <title>Bacillus sp. UniB3 isolated from commercial digestive syrup.</title>
        <authorList>
            <person name="Thorat V."/>
            <person name="Kirdat K."/>
            <person name="Tiwarekar B."/>
            <person name="Yadav A."/>
        </authorList>
    </citation>
    <scope>NUCLEOTIDE SEQUENCE [LARGE SCALE GENOMIC DNA]</scope>
    <source>
        <strain evidence="2 3">UniB3</strain>
    </source>
</reference>
<dbReference type="EMBL" id="JABBPK010000001">
    <property type="protein sequence ID" value="NMO78073.1"/>
    <property type="molecule type" value="Genomic_DNA"/>
</dbReference>